<name>A0A370R202_9GAMM</name>
<evidence type="ECO:0000313" key="2">
    <source>
        <dbReference type="EMBL" id="RDK95586.1"/>
    </source>
</evidence>
<sequence length="149" mass="16901">MAYQSSFMGVRLRMFLLPLLAGVIALSGCQLPSKKADTQAPAVEEPQPQPEPQQPAMSEVQQAKANYVLQCQKELDALKTINMRIYEQKKSSFDNLVSNASMYRSLRGQINETTRNTMDALYEFKANQICADIRQTVMQNLIRQGERVR</sequence>
<evidence type="ECO:0000313" key="3">
    <source>
        <dbReference type="Proteomes" id="UP000254848"/>
    </source>
</evidence>
<dbReference type="OrthoDB" id="6493486at2"/>
<proteinExistence type="predicted"/>
<dbReference type="EMBL" id="QRAP01000002">
    <property type="protein sequence ID" value="RDK95586.1"/>
    <property type="molecule type" value="Genomic_DNA"/>
</dbReference>
<reference evidence="2 3" key="1">
    <citation type="submission" date="2018-07" db="EMBL/GenBank/DDBJ databases">
        <title>Genomic Encyclopedia of Type Strains, Phase IV (KMG-IV): sequencing the most valuable type-strain genomes for metagenomic binning, comparative biology and taxonomic classification.</title>
        <authorList>
            <person name="Goeker M."/>
        </authorList>
    </citation>
    <scope>NUCLEOTIDE SEQUENCE [LARGE SCALE GENOMIC DNA]</scope>
    <source>
        <strain evidence="2 3">DSM 103736</strain>
    </source>
</reference>
<dbReference type="Proteomes" id="UP000254848">
    <property type="component" value="Unassembled WGS sequence"/>
</dbReference>
<gene>
    <name evidence="2" type="ORF">C8D90_10258</name>
</gene>
<protein>
    <submittedName>
        <fullName evidence="2">Uncharacterized protein</fullName>
    </submittedName>
</protein>
<dbReference type="RefSeq" id="WP_147291324.1">
    <property type="nucleotide sequence ID" value="NZ_QRAP01000002.1"/>
</dbReference>
<feature type="region of interest" description="Disordered" evidence="1">
    <location>
        <begin position="36"/>
        <end position="60"/>
    </location>
</feature>
<accession>A0A370R202</accession>
<evidence type="ECO:0000256" key="1">
    <source>
        <dbReference type="SAM" id="MobiDB-lite"/>
    </source>
</evidence>
<comment type="caution">
    <text evidence="2">The sequence shown here is derived from an EMBL/GenBank/DDBJ whole genome shotgun (WGS) entry which is preliminary data.</text>
</comment>
<organism evidence="2 3">
    <name type="scientific">Enterobacillus tribolii</name>
    <dbReference type="NCBI Taxonomy" id="1487935"/>
    <lineage>
        <taxon>Bacteria</taxon>
        <taxon>Pseudomonadati</taxon>
        <taxon>Pseudomonadota</taxon>
        <taxon>Gammaproteobacteria</taxon>
        <taxon>Enterobacterales</taxon>
        <taxon>Hafniaceae</taxon>
        <taxon>Enterobacillus</taxon>
    </lineage>
</organism>
<keyword evidence="3" id="KW-1185">Reference proteome</keyword>
<dbReference type="AlphaFoldDB" id="A0A370R202"/>